<feature type="non-terminal residue" evidence="2">
    <location>
        <position position="1"/>
    </location>
</feature>
<reference evidence="2" key="1">
    <citation type="journal article" date="2014" name="Front. Microbiol.">
        <title>High frequency of phylogenetically diverse reductive dehalogenase-homologous genes in deep subseafloor sedimentary metagenomes.</title>
        <authorList>
            <person name="Kawai M."/>
            <person name="Futagami T."/>
            <person name="Toyoda A."/>
            <person name="Takaki Y."/>
            <person name="Nishi S."/>
            <person name="Hori S."/>
            <person name="Arai W."/>
            <person name="Tsubouchi T."/>
            <person name="Morono Y."/>
            <person name="Uchiyama I."/>
            <person name="Ito T."/>
            <person name="Fujiyama A."/>
            <person name="Inagaki F."/>
            <person name="Takami H."/>
        </authorList>
    </citation>
    <scope>NUCLEOTIDE SEQUENCE</scope>
    <source>
        <strain evidence="2">Expedition CK06-06</strain>
    </source>
</reference>
<evidence type="ECO:0000313" key="2">
    <source>
        <dbReference type="EMBL" id="GAG31756.1"/>
    </source>
</evidence>
<organism evidence="2">
    <name type="scientific">marine sediment metagenome</name>
    <dbReference type="NCBI Taxonomy" id="412755"/>
    <lineage>
        <taxon>unclassified sequences</taxon>
        <taxon>metagenomes</taxon>
        <taxon>ecological metagenomes</taxon>
    </lineage>
</organism>
<name>X0Y4I0_9ZZZZ</name>
<evidence type="ECO:0008006" key="3">
    <source>
        <dbReference type="Google" id="ProtNLM"/>
    </source>
</evidence>
<dbReference type="EMBL" id="BARS01044032">
    <property type="protein sequence ID" value="GAG31756.1"/>
    <property type="molecule type" value="Genomic_DNA"/>
</dbReference>
<accession>X0Y4I0</accession>
<evidence type="ECO:0000256" key="1">
    <source>
        <dbReference type="SAM" id="Coils"/>
    </source>
</evidence>
<gene>
    <name evidence="2" type="ORF">S01H1_66583</name>
</gene>
<dbReference type="InterPro" id="IPR027417">
    <property type="entry name" value="P-loop_NTPase"/>
</dbReference>
<dbReference type="SUPFAM" id="SSF52540">
    <property type="entry name" value="P-loop containing nucleoside triphosphate hydrolases"/>
    <property type="match status" value="1"/>
</dbReference>
<dbReference type="AlphaFoldDB" id="X0Y4I0"/>
<keyword evidence="1" id="KW-0175">Coiled coil</keyword>
<dbReference type="Gene3D" id="3.40.50.300">
    <property type="entry name" value="P-loop containing nucleotide triphosphate hydrolases"/>
    <property type="match status" value="1"/>
</dbReference>
<comment type="caution">
    <text evidence="2">The sequence shown here is derived from an EMBL/GenBank/DDBJ whole genome shotgun (WGS) entry which is preliminary data.</text>
</comment>
<feature type="non-terminal residue" evidence="2">
    <location>
        <position position="249"/>
    </location>
</feature>
<dbReference type="PANTHER" id="PTHR18937">
    <property type="entry name" value="STRUCTURAL MAINTENANCE OF CHROMOSOMES SMC FAMILY MEMBER"/>
    <property type="match status" value="1"/>
</dbReference>
<feature type="coiled-coil region" evidence="1">
    <location>
        <begin position="86"/>
        <end position="234"/>
    </location>
</feature>
<protein>
    <recommendedName>
        <fullName evidence="3">SMC hinge domain-containing protein</fullName>
    </recommendedName>
</protein>
<proteinExistence type="predicted"/>
<sequence length="249" mass="28598">TNHLFDQLLANGDSPPEITIGRRISHGSSSYYFMGKPCSRAMVDQVLVQAKIDPDGQQLIAQGALTKVIKDNAASRRHIIDDICGIAAYDEKRNKAIVELKEVKSKLNTHRIILAERRQRLLSLSRERDAALEYQRMTQELDRLQASIRHLKRKKAEEKLLLSQKECAQFSGRIGTLQEDVEKLDLQIENKEWELESVREGLQSDGRIDLIKEVEHLRSEISRKQGEIDLKRQQAANLHQMIDEVTRIK</sequence>